<feature type="compositionally biased region" description="Basic residues" evidence="1">
    <location>
        <begin position="17"/>
        <end position="26"/>
    </location>
</feature>
<name>A0A7R9YFA8_9STRA</name>
<organism evidence="3">
    <name type="scientific">Pinguiococcus pyrenoidosus</name>
    <dbReference type="NCBI Taxonomy" id="172671"/>
    <lineage>
        <taxon>Eukaryota</taxon>
        <taxon>Sar</taxon>
        <taxon>Stramenopiles</taxon>
        <taxon>Ochrophyta</taxon>
        <taxon>Pinguiophyceae</taxon>
        <taxon>Pinguiochrysidales</taxon>
        <taxon>Pinguiochrysidaceae</taxon>
        <taxon>Pinguiococcus</taxon>
    </lineage>
</organism>
<feature type="compositionally biased region" description="Basic and acidic residues" evidence="1">
    <location>
        <begin position="92"/>
        <end position="101"/>
    </location>
</feature>
<gene>
    <name evidence="3" type="ORF">PPYR1160_LOCUS12626</name>
</gene>
<dbReference type="AlphaFoldDB" id="A0A7R9YFA8"/>
<reference evidence="3" key="1">
    <citation type="submission" date="2021-01" db="EMBL/GenBank/DDBJ databases">
        <authorList>
            <person name="Corre E."/>
            <person name="Pelletier E."/>
            <person name="Niang G."/>
            <person name="Scheremetjew M."/>
            <person name="Finn R."/>
            <person name="Kale V."/>
            <person name="Holt S."/>
            <person name="Cochrane G."/>
            <person name="Meng A."/>
            <person name="Brown T."/>
            <person name="Cohen L."/>
        </authorList>
    </citation>
    <scope>NUCLEOTIDE SEQUENCE</scope>
    <source>
        <strain evidence="3">CCMP2078</strain>
    </source>
</reference>
<dbReference type="InterPro" id="IPR025789">
    <property type="entry name" value="DOT1_dom"/>
</dbReference>
<proteinExistence type="predicted"/>
<sequence length="386" mass="42822">MIQPRGERAKAMLQSPSKRRRHTPRRTPREPPPETPEAIRRGSEENEAPNTPEGAVKPQELFPKAALIEEAPDTPGAVVERRPTSRSSGVKAKLEVEPSADKVDKKALEVDKKKEKVRQSYKVLRKATGALGGNADGGAIYGEITEGSMARIVTALEQYCGFSSRSTFIDVGSGLGKPNVHVAQYPGVVCSYGIELEDIRYKLAMINLDALLKQESLQRSVFFSKGDIAMAESFAGFTHVYMYDLGFPPETREHISKMWSDSGPHTKYLVSYIRPSVLIEQYDMEIEELVDEDGEPLRIPTSMHGSAEGHTAYFYKRSPPMTTDDEFPADASEIASMVDPVFKQGFELVGGPVEDLQAHTTAVVADYLTETRKTRSRTGRRKVRND</sequence>
<dbReference type="InterPro" id="IPR029063">
    <property type="entry name" value="SAM-dependent_MTases_sf"/>
</dbReference>
<feature type="region of interest" description="Disordered" evidence="1">
    <location>
        <begin position="1"/>
        <end position="101"/>
    </location>
</feature>
<dbReference type="Pfam" id="PF08123">
    <property type="entry name" value="DOT1"/>
    <property type="match status" value="1"/>
</dbReference>
<feature type="compositionally biased region" description="Basic and acidic residues" evidence="1">
    <location>
        <begin position="1"/>
        <end position="10"/>
    </location>
</feature>
<evidence type="ECO:0000313" key="3">
    <source>
        <dbReference type="EMBL" id="CAD8263124.1"/>
    </source>
</evidence>
<accession>A0A7R9YFA8</accession>
<dbReference type="GO" id="GO:0031151">
    <property type="term" value="F:histone H3K79 methyltransferase activity"/>
    <property type="evidence" value="ECO:0007669"/>
    <property type="project" value="InterPro"/>
</dbReference>
<protein>
    <recommendedName>
        <fullName evidence="2">DOT1 domain-containing protein</fullName>
    </recommendedName>
</protein>
<evidence type="ECO:0000259" key="2">
    <source>
        <dbReference type="Pfam" id="PF08123"/>
    </source>
</evidence>
<feature type="compositionally biased region" description="Basic and acidic residues" evidence="1">
    <location>
        <begin position="27"/>
        <end position="44"/>
    </location>
</feature>
<evidence type="ECO:0000256" key="1">
    <source>
        <dbReference type="SAM" id="MobiDB-lite"/>
    </source>
</evidence>
<dbReference type="Gene3D" id="3.40.50.150">
    <property type="entry name" value="Vaccinia Virus protein VP39"/>
    <property type="match status" value="1"/>
</dbReference>
<dbReference type="SUPFAM" id="SSF53335">
    <property type="entry name" value="S-adenosyl-L-methionine-dependent methyltransferases"/>
    <property type="match status" value="1"/>
</dbReference>
<feature type="domain" description="DOT1" evidence="2">
    <location>
        <begin position="139"/>
        <end position="212"/>
    </location>
</feature>
<dbReference type="EMBL" id="HBEA01016545">
    <property type="protein sequence ID" value="CAD8263124.1"/>
    <property type="molecule type" value="Transcribed_RNA"/>
</dbReference>